<dbReference type="STRING" id="1423820.FC64_GL000297"/>
<dbReference type="AlphaFoldDB" id="A0A0R1ZMI1"/>
<dbReference type="EMBL" id="AYYZ01000015">
    <property type="protein sequence ID" value="KRM52745.1"/>
    <property type="molecule type" value="Genomic_DNA"/>
</dbReference>
<proteinExistence type="predicted"/>
<dbReference type="PATRIC" id="fig|1423820.4.peg.298"/>
<evidence type="ECO:0000313" key="2">
    <source>
        <dbReference type="Proteomes" id="UP000051291"/>
    </source>
</evidence>
<accession>A0A0R1ZMI1</accession>
<dbReference type="RefSeq" id="WP_057906445.1">
    <property type="nucleotide sequence ID" value="NZ_AYYZ01000015.1"/>
</dbReference>
<sequence length="156" mass="17310">MKIKVQDFIDRIVDGDFISSEMEASVNDIDGALKQLLSDFQTTVAQGKIGQQILTIMDFEEAVSVRLESGIINLPFANINRVDNFFESLTAEVPVQIELIMEASDLNASKFHIDQLGSIEMLNNAPMEIAQQMITKVHAGLEQIKNNLAAAKEKKD</sequence>
<keyword evidence="2" id="KW-1185">Reference proteome</keyword>
<name>A0A0R1ZMI1_9LACO</name>
<dbReference type="Proteomes" id="UP000051291">
    <property type="component" value="Unassembled WGS sequence"/>
</dbReference>
<reference evidence="1 2" key="1">
    <citation type="journal article" date="2015" name="Genome Announc.">
        <title>Expanding the biotechnology potential of lactobacilli through comparative genomics of 213 strains and associated genera.</title>
        <authorList>
            <person name="Sun Z."/>
            <person name="Harris H.M."/>
            <person name="McCann A."/>
            <person name="Guo C."/>
            <person name="Argimon S."/>
            <person name="Zhang W."/>
            <person name="Yang X."/>
            <person name="Jeffery I.B."/>
            <person name="Cooney J.C."/>
            <person name="Kagawa T.F."/>
            <person name="Liu W."/>
            <person name="Song Y."/>
            <person name="Salvetti E."/>
            <person name="Wrobel A."/>
            <person name="Rasinkangas P."/>
            <person name="Parkhill J."/>
            <person name="Rea M.C."/>
            <person name="O'Sullivan O."/>
            <person name="Ritari J."/>
            <person name="Douillard F.P."/>
            <person name="Paul Ross R."/>
            <person name="Yang R."/>
            <person name="Briner A.E."/>
            <person name="Felis G.E."/>
            <person name="de Vos W.M."/>
            <person name="Barrangou R."/>
            <person name="Klaenhammer T.R."/>
            <person name="Caufield P.W."/>
            <person name="Cui Y."/>
            <person name="Zhang H."/>
            <person name="O'Toole P.W."/>
        </authorList>
    </citation>
    <scope>NUCLEOTIDE SEQUENCE [LARGE SCALE GENOMIC DNA]</scope>
    <source>
        <strain evidence="1 2">DSM 20653</strain>
    </source>
</reference>
<gene>
    <name evidence="1" type="ORF">FC64_GL000297</name>
</gene>
<organism evidence="1 2">
    <name type="scientific">Ligilactobacillus araffinosus DSM 20653</name>
    <dbReference type="NCBI Taxonomy" id="1423820"/>
    <lineage>
        <taxon>Bacteria</taxon>
        <taxon>Bacillati</taxon>
        <taxon>Bacillota</taxon>
        <taxon>Bacilli</taxon>
        <taxon>Lactobacillales</taxon>
        <taxon>Lactobacillaceae</taxon>
        <taxon>Ligilactobacillus</taxon>
    </lineage>
</organism>
<comment type="caution">
    <text evidence="1">The sequence shown here is derived from an EMBL/GenBank/DDBJ whole genome shotgun (WGS) entry which is preliminary data.</text>
</comment>
<evidence type="ECO:0000313" key="1">
    <source>
        <dbReference type="EMBL" id="KRM52745.1"/>
    </source>
</evidence>
<protein>
    <submittedName>
        <fullName evidence="1">Uncharacterized protein</fullName>
    </submittedName>
</protein>